<comment type="subcellular location">
    <subcellularLocation>
        <location evidence="9">Cell membrane</location>
        <topology evidence="9">Multi-pass membrane protein</topology>
    </subcellularLocation>
</comment>
<dbReference type="EC" id="3.4.23.36" evidence="9"/>
<dbReference type="UniPathway" id="UPA00665"/>
<dbReference type="GO" id="GO:0004190">
    <property type="term" value="F:aspartic-type endopeptidase activity"/>
    <property type="evidence" value="ECO:0007669"/>
    <property type="project" value="UniProtKB-UniRule"/>
</dbReference>
<proteinExistence type="inferred from homology"/>
<comment type="catalytic activity">
    <reaction evidence="9 10">
        <text>Release of signal peptides from bacterial membrane prolipoproteins. Hydrolyzes -Xaa-Yaa-Zaa-|-(S,diacylglyceryl)Cys-, in which Xaa is hydrophobic (preferably Leu), and Yaa (Ala or Ser) and Zaa (Gly or Ala) have small, neutral side chains.</text>
        <dbReference type="EC" id="3.4.23.36"/>
    </reaction>
</comment>
<evidence type="ECO:0000256" key="2">
    <source>
        <dbReference type="ARBA" id="ARBA00022475"/>
    </source>
</evidence>
<keyword evidence="6 9" id="KW-0378">Hydrolase</keyword>
<feature type="transmembrane region" description="Helical" evidence="9">
    <location>
        <begin position="36"/>
        <end position="55"/>
    </location>
</feature>
<keyword evidence="14" id="KW-1185">Reference proteome</keyword>
<dbReference type="PRINTS" id="PR00781">
    <property type="entry name" value="LIPOSIGPTASE"/>
</dbReference>
<sequence>MLNNLEPGVPVPVLGDWFRLFLLFNPGAAFGMGEDATWLFTTIQLVFVVGVLIAAPFMREKWTAVGLAMIGGGALGNLVDRLFREPGFWFGHVVDYISIGDFAVFNIADASISVGVGVFVLAMVLDDKRQSDAAKAAQTQEAEGADDGAPGRKDVDR</sequence>
<dbReference type="eggNOG" id="COG0597">
    <property type="taxonomic scope" value="Bacteria"/>
</dbReference>
<dbReference type="NCBIfam" id="TIGR00077">
    <property type="entry name" value="lspA"/>
    <property type="match status" value="1"/>
</dbReference>
<dbReference type="KEGG" id="cmd:B841_08705"/>
<evidence type="ECO:0000256" key="9">
    <source>
        <dbReference type="HAMAP-Rule" id="MF_00161"/>
    </source>
</evidence>
<gene>
    <name evidence="9" type="primary">lspA</name>
    <name evidence="13" type="ORF">B841_08705</name>
</gene>
<evidence type="ECO:0000256" key="7">
    <source>
        <dbReference type="ARBA" id="ARBA00022989"/>
    </source>
</evidence>
<evidence type="ECO:0000256" key="4">
    <source>
        <dbReference type="ARBA" id="ARBA00022692"/>
    </source>
</evidence>
<feature type="active site" evidence="9">
    <location>
        <position position="95"/>
    </location>
</feature>
<feature type="active site" evidence="9">
    <location>
        <position position="109"/>
    </location>
</feature>
<comment type="pathway">
    <text evidence="9">Protein modification; lipoprotein biosynthesis (signal peptide cleavage).</text>
</comment>
<keyword evidence="7 9" id="KW-1133">Transmembrane helix</keyword>
<dbReference type="PROSITE" id="PS00855">
    <property type="entry name" value="SPASE_II"/>
    <property type="match status" value="1"/>
</dbReference>
<evidence type="ECO:0000313" key="14">
    <source>
        <dbReference type="Proteomes" id="UP000015388"/>
    </source>
</evidence>
<dbReference type="PANTHER" id="PTHR33695">
    <property type="entry name" value="LIPOPROTEIN SIGNAL PEPTIDASE"/>
    <property type="match status" value="1"/>
</dbReference>
<dbReference type="HAMAP" id="MF_00161">
    <property type="entry name" value="LspA"/>
    <property type="match status" value="1"/>
</dbReference>
<dbReference type="PATRIC" id="fig|1224163.3.peg.1749"/>
<evidence type="ECO:0000256" key="6">
    <source>
        <dbReference type="ARBA" id="ARBA00022801"/>
    </source>
</evidence>
<keyword evidence="5 9" id="KW-0064">Aspartyl protease</keyword>
<organism evidence="13 14">
    <name type="scientific">Corynebacterium maris DSM 45190</name>
    <dbReference type="NCBI Taxonomy" id="1224163"/>
    <lineage>
        <taxon>Bacteria</taxon>
        <taxon>Bacillati</taxon>
        <taxon>Actinomycetota</taxon>
        <taxon>Actinomycetes</taxon>
        <taxon>Mycobacteriales</taxon>
        <taxon>Corynebacteriaceae</taxon>
        <taxon>Corynebacterium</taxon>
    </lineage>
</organism>
<evidence type="ECO:0000256" key="12">
    <source>
        <dbReference type="SAM" id="MobiDB-lite"/>
    </source>
</evidence>
<dbReference type="Pfam" id="PF01252">
    <property type="entry name" value="Peptidase_A8"/>
    <property type="match status" value="1"/>
</dbReference>
<accession>S5SVH1</accession>
<name>S5SVH1_9CORY</name>
<evidence type="ECO:0000256" key="11">
    <source>
        <dbReference type="RuleBase" id="RU004181"/>
    </source>
</evidence>
<comment type="similarity">
    <text evidence="1 9 11">Belongs to the peptidase A8 family.</text>
</comment>
<evidence type="ECO:0000256" key="1">
    <source>
        <dbReference type="ARBA" id="ARBA00006139"/>
    </source>
</evidence>
<dbReference type="InterPro" id="IPR001872">
    <property type="entry name" value="Peptidase_A8"/>
</dbReference>
<evidence type="ECO:0000313" key="13">
    <source>
        <dbReference type="EMBL" id="AGS35214.1"/>
    </source>
</evidence>
<keyword evidence="8 9" id="KW-0472">Membrane</keyword>
<dbReference type="AlphaFoldDB" id="S5SVH1"/>
<keyword evidence="3 9" id="KW-0645">Protease</keyword>
<feature type="transmembrane region" description="Helical" evidence="9">
    <location>
        <begin position="103"/>
        <end position="125"/>
    </location>
</feature>
<dbReference type="HOGENOM" id="CLU_083252_2_2_11"/>
<dbReference type="GO" id="GO:0006508">
    <property type="term" value="P:proteolysis"/>
    <property type="evidence" value="ECO:0007669"/>
    <property type="project" value="UniProtKB-KW"/>
</dbReference>
<feature type="region of interest" description="Disordered" evidence="12">
    <location>
        <begin position="134"/>
        <end position="157"/>
    </location>
</feature>
<evidence type="ECO:0000256" key="10">
    <source>
        <dbReference type="RuleBase" id="RU000594"/>
    </source>
</evidence>
<keyword evidence="13" id="KW-0449">Lipoprotein</keyword>
<dbReference type="Proteomes" id="UP000015388">
    <property type="component" value="Chromosome"/>
</dbReference>
<evidence type="ECO:0000256" key="8">
    <source>
        <dbReference type="ARBA" id="ARBA00023136"/>
    </source>
</evidence>
<keyword evidence="2 9" id="KW-1003">Cell membrane</keyword>
<dbReference type="STRING" id="1224163.B841_08705"/>
<comment type="function">
    <text evidence="9 10">This protein specifically catalyzes the removal of signal peptides from prolipoproteins.</text>
</comment>
<protein>
    <recommendedName>
        <fullName evidence="9">Lipoprotein signal peptidase</fullName>
        <ecNumber evidence="9">3.4.23.36</ecNumber>
    </recommendedName>
    <alternativeName>
        <fullName evidence="9">Prolipoprotein signal peptidase</fullName>
    </alternativeName>
    <alternativeName>
        <fullName evidence="9">Signal peptidase II</fullName>
        <shortName evidence="9">SPase II</shortName>
    </alternativeName>
</protein>
<dbReference type="GO" id="GO:0005886">
    <property type="term" value="C:plasma membrane"/>
    <property type="evidence" value="ECO:0007669"/>
    <property type="project" value="UniProtKB-SubCell"/>
</dbReference>
<feature type="transmembrane region" description="Helical" evidence="9">
    <location>
        <begin position="62"/>
        <end position="83"/>
    </location>
</feature>
<dbReference type="EMBL" id="CP003924">
    <property type="protein sequence ID" value="AGS35214.1"/>
    <property type="molecule type" value="Genomic_DNA"/>
</dbReference>
<evidence type="ECO:0000256" key="3">
    <source>
        <dbReference type="ARBA" id="ARBA00022670"/>
    </source>
</evidence>
<evidence type="ECO:0000256" key="5">
    <source>
        <dbReference type="ARBA" id="ARBA00022750"/>
    </source>
</evidence>
<dbReference type="PANTHER" id="PTHR33695:SF1">
    <property type="entry name" value="LIPOPROTEIN SIGNAL PEPTIDASE"/>
    <property type="match status" value="1"/>
</dbReference>
<keyword evidence="4 9" id="KW-0812">Transmembrane</keyword>
<reference evidence="13 14" key="1">
    <citation type="submission" date="2012-11" db="EMBL/GenBank/DDBJ databases">
        <title>The complete genome sequence of Corynebacterium maris Coryn-1 (=DSM 45190).</title>
        <authorList>
            <person name="Schaffert L."/>
            <person name="Albersmeier A."/>
            <person name="Kalinowski J."/>
            <person name="Ruckert C."/>
        </authorList>
    </citation>
    <scope>NUCLEOTIDE SEQUENCE [LARGE SCALE GENOMIC DNA]</scope>
    <source>
        <strain evidence="14">Coryn-1</strain>
    </source>
</reference>
<comment type="caution">
    <text evidence="9">Lacks conserved residue(s) required for the propagation of feature annotation.</text>
</comment>